<feature type="compositionally biased region" description="Low complexity" evidence="2">
    <location>
        <begin position="16"/>
        <end position="30"/>
    </location>
</feature>
<evidence type="ECO:0000256" key="3">
    <source>
        <dbReference type="SAM" id="Phobius"/>
    </source>
</evidence>
<keyword evidence="3" id="KW-1133">Transmembrane helix</keyword>
<dbReference type="InterPro" id="IPR052534">
    <property type="entry name" value="Extracell_DNA_Util/SecSys_Comp"/>
</dbReference>
<reference evidence="4" key="1">
    <citation type="submission" date="2020-10" db="EMBL/GenBank/DDBJ databases">
        <authorList>
            <person name="Castelo-Branco R."/>
            <person name="Eusebio N."/>
            <person name="Adriana R."/>
            <person name="Vieira A."/>
            <person name="Brugerolle De Fraissinette N."/>
            <person name="Rezende De Castro R."/>
            <person name="Schneider M.P."/>
            <person name="Vasconcelos V."/>
            <person name="Leao P.N."/>
        </authorList>
    </citation>
    <scope>NUCLEOTIDE SEQUENCE</scope>
    <source>
        <strain evidence="4">LEGE 11480</strain>
    </source>
</reference>
<keyword evidence="3" id="KW-0472">Membrane</keyword>
<feature type="compositionally biased region" description="Pro residues" evidence="2">
    <location>
        <begin position="151"/>
        <end position="171"/>
    </location>
</feature>
<protein>
    <submittedName>
        <fullName evidence="4">PilN domain-containing protein</fullName>
    </submittedName>
</protein>
<feature type="coiled-coil region" evidence="1">
    <location>
        <begin position="73"/>
        <end position="117"/>
    </location>
</feature>
<keyword evidence="5" id="KW-1185">Reference proteome</keyword>
<evidence type="ECO:0000256" key="2">
    <source>
        <dbReference type="SAM" id="MobiDB-lite"/>
    </source>
</evidence>
<gene>
    <name evidence="4" type="ORF">IQ266_16460</name>
</gene>
<evidence type="ECO:0000313" key="5">
    <source>
        <dbReference type="Proteomes" id="UP000625316"/>
    </source>
</evidence>
<dbReference type="Proteomes" id="UP000625316">
    <property type="component" value="Unassembled WGS sequence"/>
</dbReference>
<keyword evidence="3" id="KW-0812">Transmembrane</keyword>
<dbReference type="EMBL" id="JADEXQ010000060">
    <property type="protein sequence ID" value="MBE9031329.1"/>
    <property type="molecule type" value="Genomic_DNA"/>
</dbReference>
<proteinExistence type="predicted"/>
<feature type="region of interest" description="Disordered" evidence="2">
    <location>
        <begin position="16"/>
        <end position="39"/>
    </location>
</feature>
<dbReference type="Pfam" id="PF05137">
    <property type="entry name" value="PilN"/>
    <property type="match status" value="1"/>
</dbReference>
<feature type="region of interest" description="Disordered" evidence="2">
    <location>
        <begin position="146"/>
        <end position="172"/>
    </location>
</feature>
<dbReference type="InterPro" id="IPR007813">
    <property type="entry name" value="PilN"/>
</dbReference>
<evidence type="ECO:0000313" key="4">
    <source>
        <dbReference type="EMBL" id="MBE9031329.1"/>
    </source>
</evidence>
<name>A0A928VSK5_9CYAN</name>
<dbReference type="AlphaFoldDB" id="A0A928VSK5"/>
<evidence type="ECO:0000256" key="1">
    <source>
        <dbReference type="SAM" id="Coils"/>
    </source>
</evidence>
<dbReference type="PANTHER" id="PTHR40278:SF1">
    <property type="entry name" value="DNA UTILIZATION PROTEIN HOFN"/>
    <property type="match status" value="1"/>
</dbReference>
<comment type="caution">
    <text evidence="4">The sequence shown here is derived from an EMBL/GenBank/DDBJ whole genome shotgun (WGS) entry which is preliminary data.</text>
</comment>
<dbReference type="RefSeq" id="WP_264326159.1">
    <property type="nucleotide sequence ID" value="NZ_JADEXQ010000060.1"/>
</dbReference>
<dbReference type="PANTHER" id="PTHR40278">
    <property type="entry name" value="DNA UTILIZATION PROTEIN HOFN"/>
    <property type="match status" value="1"/>
</dbReference>
<keyword evidence="1" id="KW-0175">Coiled coil</keyword>
<organism evidence="4 5">
    <name type="scientific">Romeriopsis navalis LEGE 11480</name>
    <dbReference type="NCBI Taxonomy" id="2777977"/>
    <lineage>
        <taxon>Bacteria</taxon>
        <taxon>Bacillati</taxon>
        <taxon>Cyanobacteriota</taxon>
        <taxon>Cyanophyceae</taxon>
        <taxon>Leptolyngbyales</taxon>
        <taxon>Leptolyngbyaceae</taxon>
        <taxon>Romeriopsis</taxon>
        <taxon>Romeriopsis navalis</taxon>
    </lineage>
</organism>
<accession>A0A928VSK5</accession>
<sequence>MYNLDINFLKDRPEYSGASATASRGTSRRAAGGGGGASSGGGGGLNPLLIGALVGLLPLALVGLGWGFLTVTKGGNEQRLAEVKAQVAQIEQKEKERDKARADLQKAKAQITALTGVFSNIKPWSAMSQDLRDRLPAGMQISEIVQKTKAAPPPPAATAPSPSPGTAPPVAEPIGRIEISGFADSFDKVNDFLVVLQKSNFLTPEATRIVAAEKREDTKLSPISLPGPDGDASSDGPTVNAEDLPKLPAKVSFKIETELAKVSTDELLRELDRKGAVGLVSRIEALKEKGVIKP</sequence>
<feature type="transmembrane region" description="Helical" evidence="3">
    <location>
        <begin position="48"/>
        <end position="69"/>
    </location>
</feature>